<feature type="transmembrane region" description="Helical" evidence="5">
    <location>
        <begin position="168"/>
        <end position="187"/>
    </location>
</feature>
<dbReference type="InterPro" id="IPR000412">
    <property type="entry name" value="ABC_2_transport"/>
</dbReference>
<proteinExistence type="predicted"/>
<dbReference type="GO" id="GO:0140359">
    <property type="term" value="F:ABC-type transporter activity"/>
    <property type="evidence" value="ECO:0007669"/>
    <property type="project" value="InterPro"/>
</dbReference>
<dbReference type="InterPro" id="IPR051784">
    <property type="entry name" value="Nod_factor_ABC_transporter"/>
</dbReference>
<evidence type="ECO:0000256" key="5">
    <source>
        <dbReference type="SAM" id="Phobius"/>
    </source>
</evidence>
<feature type="transmembrane region" description="Helical" evidence="5">
    <location>
        <begin position="139"/>
        <end position="161"/>
    </location>
</feature>
<dbReference type="AlphaFoldDB" id="C7NMV0"/>
<keyword evidence="8" id="KW-1185">Reference proteome</keyword>
<dbReference type="InterPro" id="IPR013525">
    <property type="entry name" value="ABC2_TM"/>
</dbReference>
<dbReference type="STRING" id="519442.Huta_2484"/>
<keyword evidence="3 5" id="KW-1133">Transmembrane helix</keyword>
<feature type="transmembrane region" description="Helical" evidence="5">
    <location>
        <begin position="24"/>
        <end position="43"/>
    </location>
</feature>
<sequence>MSRLGRITSETRAATRAFLRRRTAVFFTFLFPLLIVLIFGALVQTQPTGGGLFTEPPAYYVPGYLAVVVLFTPLSRVGSEVARHRDDRRFEKLATTPLSRAEWLLSQTLVNVAIIGVAAVLVLAVMVAVTGATVAPSPWLVPFLAIGVALFCGIGALLGSFTDSQDGVIAASNTLALPLLFLSETFVPPALLPEWFRPLIELSPLTYFSRGVRAVVTDPGAGVEGTVVAVWPAGPDPAANLAILSMLALVTFGLGALTLPRTD</sequence>
<dbReference type="Proteomes" id="UP000002071">
    <property type="component" value="Chromosome"/>
</dbReference>
<evidence type="ECO:0000259" key="6">
    <source>
        <dbReference type="PROSITE" id="PS51012"/>
    </source>
</evidence>
<dbReference type="PROSITE" id="PS51012">
    <property type="entry name" value="ABC_TM2"/>
    <property type="match status" value="1"/>
</dbReference>
<protein>
    <submittedName>
        <fullName evidence="7">ABC-2 type transporter</fullName>
    </submittedName>
</protein>
<organism evidence="7 8">
    <name type="scientific">Halorhabdus utahensis (strain DSM 12940 / JCM 11049 / AX-2)</name>
    <dbReference type="NCBI Taxonomy" id="519442"/>
    <lineage>
        <taxon>Archaea</taxon>
        <taxon>Methanobacteriati</taxon>
        <taxon>Methanobacteriota</taxon>
        <taxon>Stenosarchaea group</taxon>
        <taxon>Halobacteria</taxon>
        <taxon>Halobacteriales</taxon>
        <taxon>Haloarculaceae</taxon>
        <taxon>Halorhabdus</taxon>
    </lineage>
</organism>
<dbReference type="KEGG" id="hut:Huta_2484"/>
<accession>C7NMV0</accession>
<dbReference type="RefSeq" id="WP_015790214.1">
    <property type="nucleotide sequence ID" value="NC_013158.1"/>
</dbReference>
<dbReference type="OrthoDB" id="203821at2157"/>
<gene>
    <name evidence="7" type="ordered locus">Huta_2484</name>
</gene>
<evidence type="ECO:0000313" key="8">
    <source>
        <dbReference type="Proteomes" id="UP000002071"/>
    </source>
</evidence>
<dbReference type="Pfam" id="PF01061">
    <property type="entry name" value="ABC2_membrane"/>
    <property type="match status" value="1"/>
</dbReference>
<feature type="transmembrane region" description="Helical" evidence="5">
    <location>
        <begin position="63"/>
        <end position="82"/>
    </location>
</feature>
<dbReference type="GO" id="GO:0043190">
    <property type="term" value="C:ATP-binding cassette (ABC) transporter complex"/>
    <property type="evidence" value="ECO:0007669"/>
    <property type="project" value="InterPro"/>
</dbReference>
<feature type="domain" description="ABC transmembrane type-2" evidence="6">
    <location>
        <begin position="23"/>
        <end position="262"/>
    </location>
</feature>
<dbReference type="PANTHER" id="PTHR43229:SF6">
    <property type="entry name" value="ABC-TYPE MULTIDRUG TRANSPORT SYSTEM, PERMEASE COMPONENT"/>
    <property type="match status" value="1"/>
</dbReference>
<feature type="transmembrane region" description="Helical" evidence="5">
    <location>
        <begin position="103"/>
        <end position="127"/>
    </location>
</feature>
<reference evidence="7 8" key="1">
    <citation type="journal article" date="2009" name="Stand. Genomic Sci.">
        <title>Complete genome sequence of Halorhabdus utahensis type strain (AX-2).</title>
        <authorList>
            <person name="Anderson I."/>
            <person name="Tindall B.J."/>
            <person name="Pomrenke H."/>
            <person name="Goker M."/>
            <person name="Lapidus A."/>
            <person name="Nolan M."/>
            <person name="Copeland A."/>
            <person name="Glavina Del Rio T."/>
            <person name="Chen F."/>
            <person name="Tice H."/>
            <person name="Cheng J.F."/>
            <person name="Lucas S."/>
            <person name="Chertkov O."/>
            <person name="Bruce D."/>
            <person name="Brettin T."/>
            <person name="Detter J.C."/>
            <person name="Han C."/>
            <person name="Goodwin L."/>
            <person name="Land M."/>
            <person name="Hauser L."/>
            <person name="Chang Y.J."/>
            <person name="Jeffries C.D."/>
            <person name="Pitluck S."/>
            <person name="Pati A."/>
            <person name="Mavromatis K."/>
            <person name="Ivanova N."/>
            <person name="Ovchinnikova G."/>
            <person name="Chen A."/>
            <person name="Palaniappan K."/>
            <person name="Chain P."/>
            <person name="Rohde M."/>
            <person name="Bristow J."/>
            <person name="Eisen J.A."/>
            <person name="Markowitz V."/>
            <person name="Hugenholtz P."/>
            <person name="Kyrpides N.C."/>
            <person name="Klenk H.P."/>
        </authorList>
    </citation>
    <scope>NUCLEOTIDE SEQUENCE [LARGE SCALE GENOMIC DNA]</scope>
    <source>
        <strain evidence="8">DSM 12940 / JCM 11049 / AX-2</strain>
    </source>
</reference>
<dbReference type="HOGENOM" id="CLU_1118251_0_0_2"/>
<dbReference type="GeneID" id="8384786"/>
<name>C7NMV0_HALUD</name>
<keyword evidence="2 5" id="KW-0812">Transmembrane</keyword>
<evidence type="ECO:0000313" key="7">
    <source>
        <dbReference type="EMBL" id="ACV12648.1"/>
    </source>
</evidence>
<dbReference type="PIRSF" id="PIRSF006648">
    <property type="entry name" value="DrrB"/>
    <property type="match status" value="1"/>
</dbReference>
<dbReference type="PANTHER" id="PTHR43229">
    <property type="entry name" value="NODULATION PROTEIN J"/>
    <property type="match status" value="1"/>
</dbReference>
<keyword evidence="4 5" id="KW-0472">Membrane</keyword>
<evidence type="ECO:0000256" key="2">
    <source>
        <dbReference type="ARBA" id="ARBA00022692"/>
    </source>
</evidence>
<evidence type="ECO:0000256" key="4">
    <source>
        <dbReference type="ARBA" id="ARBA00023136"/>
    </source>
</evidence>
<evidence type="ECO:0000256" key="1">
    <source>
        <dbReference type="ARBA" id="ARBA00004141"/>
    </source>
</evidence>
<comment type="subcellular location">
    <subcellularLocation>
        <location evidence="1">Membrane</location>
        <topology evidence="1">Multi-pass membrane protein</topology>
    </subcellularLocation>
</comment>
<evidence type="ECO:0000256" key="3">
    <source>
        <dbReference type="ARBA" id="ARBA00022989"/>
    </source>
</evidence>
<dbReference type="eggNOG" id="arCOG01467">
    <property type="taxonomic scope" value="Archaea"/>
</dbReference>
<dbReference type="InterPro" id="IPR047817">
    <property type="entry name" value="ABC2_TM_bact-type"/>
</dbReference>
<dbReference type="EMBL" id="CP001687">
    <property type="protein sequence ID" value="ACV12648.1"/>
    <property type="molecule type" value="Genomic_DNA"/>
</dbReference>
<feature type="transmembrane region" description="Helical" evidence="5">
    <location>
        <begin position="238"/>
        <end position="259"/>
    </location>
</feature>